<dbReference type="PROSITE" id="PS50109">
    <property type="entry name" value="HIS_KIN"/>
    <property type="match status" value="1"/>
</dbReference>
<feature type="domain" description="PAS" evidence="12">
    <location>
        <begin position="245"/>
        <end position="290"/>
    </location>
</feature>
<evidence type="ECO:0000259" key="13">
    <source>
        <dbReference type="PROSITE" id="PS50113"/>
    </source>
</evidence>
<dbReference type="EC" id="2.7.13.3" evidence="2"/>
<dbReference type="CDD" id="cd00130">
    <property type="entry name" value="PAS"/>
    <property type="match status" value="1"/>
</dbReference>
<feature type="domain" description="Histidine kinase" evidence="11">
    <location>
        <begin position="380"/>
        <end position="582"/>
    </location>
</feature>
<dbReference type="SMART" id="SM00387">
    <property type="entry name" value="HATPase_c"/>
    <property type="match status" value="1"/>
</dbReference>
<evidence type="ECO:0000256" key="8">
    <source>
        <dbReference type="ARBA" id="ARBA00022969"/>
    </source>
</evidence>
<organism evidence="15 16">
    <name type="scientific">Paenibacillus rhizovicinus</name>
    <dbReference type="NCBI Taxonomy" id="2704463"/>
    <lineage>
        <taxon>Bacteria</taxon>
        <taxon>Bacillati</taxon>
        <taxon>Bacillota</taxon>
        <taxon>Bacilli</taxon>
        <taxon>Bacillales</taxon>
        <taxon>Paenibacillaceae</taxon>
        <taxon>Paenibacillus</taxon>
    </lineage>
</organism>
<name>A0A6C0P6J7_9BACL</name>
<evidence type="ECO:0000256" key="5">
    <source>
        <dbReference type="ARBA" id="ARBA00022741"/>
    </source>
</evidence>
<dbReference type="PROSITE" id="PS50112">
    <property type="entry name" value="PAS"/>
    <property type="match status" value="1"/>
</dbReference>
<dbReference type="FunFam" id="1.10.287.130:FF:000040">
    <property type="entry name" value="PAS domain-containing sensor histidine kinase"/>
    <property type="match status" value="1"/>
</dbReference>
<keyword evidence="9" id="KW-0902">Two-component regulatory system</keyword>
<evidence type="ECO:0000259" key="14">
    <source>
        <dbReference type="PROSITE" id="PS50924"/>
    </source>
</evidence>
<dbReference type="InterPro" id="IPR000014">
    <property type="entry name" value="PAS"/>
</dbReference>
<dbReference type="Gene3D" id="3.30.450.20">
    <property type="entry name" value="PAS domain"/>
    <property type="match status" value="1"/>
</dbReference>
<feature type="transmembrane region" description="Helical" evidence="10">
    <location>
        <begin position="37"/>
        <end position="61"/>
    </location>
</feature>
<dbReference type="InterPro" id="IPR000700">
    <property type="entry name" value="PAS-assoc_C"/>
</dbReference>
<evidence type="ECO:0000256" key="1">
    <source>
        <dbReference type="ARBA" id="ARBA00000085"/>
    </source>
</evidence>
<dbReference type="NCBIfam" id="TIGR00229">
    <property type="entry name" value="sensory_box"/>
    <property type="match status" value="1"/>
</dbReference>
<sequence>MGHFLLASAAFLQIFCSSLICLHLVKRMFTEGYAKLFWLVSAAFVFGVGIWSMHFVAMLAYPFDVNAIYRFGTVFLSMFIVIFMSFFSLSLFLYAVSRKRNKLLIAAGAVQTAGICAMHYVGMHAVKMNEDMHFGQPFSVPSILLFMPVFIGVFHEKRIFKAGIWLKMLSALALSIAISFLHYGNMPVIHPQHIHGPQNSPVQNMNNLILAITVVFVVAIILVYSVVILMIDSRLKKSEERLRQLNMMYSLTLNSVDEGILRLDEQKNVVFWNSAAAKITGFQSAEVVGKPPYFLASVNGEPQCPVRNIYDTGTEKSAEDMIYHKNGETLPVEFHITPMFNVRTVVGAVINFTDISERKKNESFIRASEKLSLAGQLAAGIAHEIRNPLTSVKGFVQLLQRGIQKPEYMPIMMSEINRMELIISELLMLAKPQNAHRKPMDMCELLEHVISLIESQAILNDVQIQIEYEEAPLFIQCDANQIKQVFINIIKNAIEASQGGTIQVRIERAGDAIVASVTDNGCGIPQDMLDQIGQPFFTTKEKGTGLGLTISNKIIASHEGTTAISSVTGIGTTFKISLPHASQRSHPIERHEIEANELISHGAL</sequence>
<evidence type="ECO:0000256" key="10">
    <source>
        <dbReference type="PROSITE-ProRule" id="PRU00244"/>
    </source>
</evidence>
<dbReference type="CDD" id="cd00082">
    <property type="entry name" value="HisKA"/>
    <property type="match status" value="1"/>
</dbReference>
<dbReference type="InterPro" id="IPR004358">
    <property type="entry name" value="Sig_transdc_His_kin-like_C"/>
</dbReference>
<feature type="transmembrane region" description="Helical" evidence="10">
    <location>
        <begin position="67"/>
        <end position="96"/>
    </location>
</feature>
<evidence type="ECO:0000259" key="12">
    <source>
        <dbReference type="PROSITE" id="PS50112"/>
    </source>
</evidence>
<keyword evidence="7" id="KW-0067">ATP-binding</keyword>
<dbReference type="Pfam" id="PF00512">
    <property type="entry name" value="HisKA"/>
    <property type="match status" value="1"/>
</dbReference>
<gene>
    <name evidence="15" type="ORF">GZH47_26425</name>
</gene>
<dbReference type="SMART" id="SM00388">
    <property type="entry name" value="HisKA"/>
    <property type="match status" value="1"/>
</dbReference>
<dbReference type="GO" id="GO:0030435">
    <property type="term" value="P:sporulation resulting in formation of a cellular spore"/>
    <property type="evidence" value="ECO:0007669"/>
    <property type="project" value="UniProtKB-KW"/>
</dbReference>
<keyword evidence="10" id="KW-1133">Transmembrane helix</keyword>
<evidence type="ECO:0000256" key="4">
    <source>
        <dbReference type="ARBA" id="ARBA00022679"/>
    </source>
</evidence>
<dbReference type="Pfam" id="PF13426">
    <property type="entry name" value="PAS_9"/>
    <property type="match status" value="1"/>
</dbReference>
<dbReference type="SUPFAM" id="SSF47384">
    <property type="entry name" value="Homodimeric domain of signal transducing histidine kinase"/>
    <property type="match status" value="1"/>
</dbReference>
<evidence type="ECO:0000256" key="2">
    <source>
        <dbReference type="ARBA" id="ARBA00012438"/>
    </source>
</evidence>
<evidence type="ECO:0000256" key="7">
    <source>
        <dbReference type="ARBA" id="ARBA00022840"/>
    </source>
</evidence>
<dbReference type="RefSeq" id="WP_162643978.1">
    <property type="nucleotide sequence ID" value="NZ_CP048286.1"/>
</dbReference>
<dbReference type="KEGG" id="prz:GZH47_26425"/>
<evidence type="ECO:0000256" key="6">
    <source>
        <dbReference type="ARBA" id="ARBA00022777"/>
    </source>
</evidence>
<dbReference type="GO" id="GO:0005524">
    <property type="term" value="F:ATP binding"/>
    <property type="evidence" value="ECO:0007669"/>
    <property type="project" value="UniProtKB-KW"/>
</dbReference>
<dbReference type="PANTHER" id="PTHR43065">
    <property type="entry name" value="SENSOR HISTIDINE KINASE"/>
    <property type="match status" value="1"/>
</dbReference>
<dbReference type="InterPro" id="IPR005330">
    <property type="entry name" value="MHYT_dom"/>
</dbReference>
<feature type="transmembrane region" description="Helical" evidence="10">
    <location>
        <begin position="134"/>
        <end position="153"/>
    </location>
</feature>
<dbReference type="InterPro" id="IPR005467">
    <property type="entry name" value="His_kinase_dom"/>
</dbReference>
<dbReference type="InterPro" id="IPR035965">
    <property type="entry name" value="PAS-like_dom_sf"/>
</dbReference>
<evidence type="ECO:0000313" key="16">
    <source>
        <dbReference type="Proteomes" id="UP000479114"/>
    </source>
</evidence>
<feature type="transmembrane region" description="Helical" evidence="10">
    <location>
        <begin position="208"/>
        <end position="231"/>
    </location>
</feature>
<keyword evidence="8" id="KW-0749">Sporulation</keyword>
<accession>A0A6C0P6J7</accession>
<dbReference type="SMART" id="SM00091">
    <property type="entry name" value="PAS"/>
    <property type="match status" value="1"/>
</dbReference>
<comment type="catalytic activity">
    <reaction evidence="1">
        <text>ATP + protein L-histidine = ADP + protein N-phospho-L-histidine.</text>
        <dbReference type="EC" id="2.7.13.3"/>
    </reaction>
</comment>
<dbReference type="InterPro" id="IPR003594">
    <property type="entry name" value="HATPase_dom"/>
</dbReference>
<evidence type="ECO:0000256" key="9">
    <source>
        <dbReference type="ARBA" id="ARBA00023012"/>
    </source>
</evidence>
<dbReference type="PROSITE" id="PS50924">
    <property type="entry name" value="MHYT"/>
    <property type="match status" value="1"/>
</dbReference>
<evidence type="ECO:0000259" key="11">
    <source>
        <dbReference type="PROSITE" id="PS50109"/>
    </source>
</evidence>
<dbReference type="Gene3D" id="3.30.565.10">
    <property type="entry name" value="Histidine kinase-like ATPase, C-terminal domain"/>
    <property type="match status" value="1"/>
</dbReference>
<keyword evidence="10" id="KW-0472">Membrane</keyword>
<dbReference type="InterPro" id="IPR003661">
    <property type="entry name" value="HisK_dim/P_dom"/>
</dbReference>
<dbReference type="Pfam" id="PF02518">
    <property type="entry name" value="HATPase_c"/>
    <property type="match status" value="1"/>
</dbReference>
<feature type="transmembrane region" description="Helical" evidence="10">
    <location>
        <begin position="165"/>
        <end position="183"/>
    </location>
</feature>
<feature type="transmembrane region" description="Helical" evidence="10">
    <location>
        <begin position="6"/>
        <end position="25"/>
    </location>
</feature>
<dbReference type="PANTHER" id="PTHR43065:SF34">
    <property type="entry name" value="SPORULATION KINASE A"/>
    <property type="match status" value="1"/>
</dbReference>
<evidence type="ECO:0000313" key="15">
    <source>
        <dbReference type="EMBL" id="QHW33981.1"/>
    </source>
</evidence>
<proteinExistence type="predicted"/>
<dbReference type="SUPFAM" id="SSF55874">
    <property type="entry name" value="ATPase domain of HSP90 chaperone/DNA topoisomerase II/histidine kinase"/>
    <property type="match status" value="1"/>
</dbReference>
<dbReference type="InterPro" id="IPR036890">
    <property type="entry name" value="HATPase_C_sf"/>
</dbReference>
<dbReference type="PROSITE" id="PS50113">
    <property type="entry name" value="PAC"/>
    <property type="match status" value="1"/>
</dbReference>
<dbReference type="Pfam" id="PF03707">
    <property type="entry name" value="MHYT"/>
    <property type="match status" value="2"/>
</dbReference>
<dbReference type="InterPro" id="IPR036097">
    <property type="entry name" value="HisK_dim/P_sf"/>
</dbReference>
<dbReference type="GO" id="GO:0016020">
    <property type="term" value="C:membrane"/>
    <property type="evidence" value="ECO:0007669"/>
    <property type="project" value="UniProtKB-UniRule"/>
</dbReference>
<dbReference type="Proteomes" id="UP000479114">
    <property type="component" value="Chromosome"/>
</dbReference>
<protein>
    <recommendedName>
        <fullName evidence="2">histidine kinase</fullName>
        <ecNumber evidence="2">2.7.13.3</ecNumber>
    </recommendedName>
</protein>
<keyword evidence="4" id="KW-0808">Transferase</keyword>
<feature type="domain" description="MHYT" evidence="14">
    <location>
        <begin position="2"/>
        <end position="192"/>
    </location>
</feature>
<keyword evidence="6" id="KW-0418">Kinase</keyword>
<dbReference type="AlphaFoldDB" id="A0A6C0P6J7"/>
<dbReference type="InterPro" id="IPR001610">
    <property type="entry name" value="PAC"/>
</dbReference>
<dbReference type="Gene3D" id="1.10.287.130">
    <property type="match status" value="1"/>
</dbReference>
<keyword evidence="5" id="KW-0547">Nucleotide-binding</keyword>
<dbReference type="EMBL" id="CP048286">
    <property type="protein sequence ID" value="QHW33981.1"/>
    <property type="molecule type" value="Genomic_DNA"/>
</dbReference>
<feature type="domain" description="PAC" evidence="13">
    <location>
        <begin position="316"/>
        <end position="367"/>
    </location>
</feature>
<keyword evidence="16" id="KW-1185">Reference proteome</keyword>
<dbReference type="SUPFAM" id="SSF55785">
    <property type="entry name" value="PYP-like sensor domain (PAS domain)"/>
    <property type="match status" value="1"/>
</dbReference>
<keyword evidence="3" id="KW-0597">Phosphoprotein</keyword>
<dbReference type="GO" id="GO:0000155">
    <property type="term" value="F:phosphorelay sensor kinase activity"/>
    <property type="evidence" value="ECO:0007669"/>
    <property type="project" value="InterPro"/>
</dbReference>
<keyword evidence="10" id="KW-0812">Transmembrane</keyword>
<reference evidence="15 16" key="1">
    <citation type="submission" date="2020-02" db="EMBL/GenBank/DDBJ databases">
        <title>Paenibacillus sp. nov., isolated from rhizosphere soil of tomato.</title>
        <authorList>
            <person name="Weon H.-Y."/>
            <person name="Lee S.A."/>
        </authorList>
    </citation>
    <scope>NUCLEOTIDE SEQUENCE [LARGE SCALE GENOMIC DNA]</scope>
    <source>
        <strain evidence="15 16">14171R-81</strain>
    </source>
</reference>
<feature type="transmembrane region" description="Helical" evidence="10">
    <location>
        <begin position="103"/>
        <end position="122"/>
    </location>
</feature>
<dbReference type="SMART" id="SM00086">
    <property type="entry name" value="PAC"/>
    <property type="match status" value="1"/>
</dbReference>
<evidence type="ECO:0000256" key="3">
    <source>
        <dbReference type="ARBA" id="ARBA00022553"/>
    </source>
</evidence>
<dbReference type="PRINTS" id="PR00344">
    <property type="entry name" value="BCTRLSENSOR"/>
</dbReference>